<comment type="caution">
    <text evidence="2">The sequence shown here is derived from an EMBL/GenBank/DDBJ whole genome shotgun (WGS) entry which is preliminary data.</text>
</comment>
<dbReference type="Pfam" id="PF20209">
    <property type="entry name" value="DUF6570"/>
    <property type="match status" value="1"/>
</dbReference>
<organism evidence="2 3">
    <name type="scientific">Pleurotus eryngii</name>
    <name type="common">Boletus of the steppes</name>
    <dbReference type="NCBI Taxonomy" id="5323"/>
    <lineage>
        <taxon>Eukaryota</taxon>
        <taxon>Fungi</taxon>
        <taxon>Dikarya</taxon>
        <taxon>Basidiomycota</taxon>
        <taxon>Agaricomycotina</taxon>
        <taxon>Agaricomycetes</taxon>
        <taxon>Agaricomycetidae</taxon>
        <taxon>Agaricales</taxon>
        <taxon>Pleurotineae</taxon>
        <taxon>Pleurotaceae</taxon>
        <taxon>Pleurotus</taxon>
    </lineage>
</organism>
<reference evidence="2" key="1">
    <citation type="submission" date="2020-11" db="EMBL/GenBank/DDBJ databases">
        <authorList>
            <consortium name="DOE Joint Genome Institute"/>
            <person name="Ahrendt S."/>
            <person name="Riley R."/>
            <person name="Andreopoulos W."/>
            <person name="Labutti K."/>
            <person name="Pangilinan J."/>
            <person name="Ruiz-Duenas F.J."/>
            <person name="Barrasa J.M."/>
            <person name="Sanchez-Garcia M."/>
            <person name="Camarero S."/>
            <person name="Miyauchi S."/>
            <person name="Serrano A."/>
            <person name="Linde D."/>
            <person name="Babiker R."/>
            <person name="Drula E."/>
            <person name="Ayuso-Fernandez I."/>
            <person name="Pacheco R."/>
            <person name="Padilla G."/>
            <person name="Ferreira P."/>
            <person name="Barriuso J."/>
            <person name="Kellner H."/>
            <person name="Castanera R."/>
            <person name="Alfaro M."/>
            <person name="Ramirez L."/>
            <person name="Pisabarro A.G."/>
            <person name="Kuo A."/>
            <person name="Tritt A."/>
            <person name="Lipzen A."/>
            <person name="He G."/>
            <person name="Yan M."/>
            <person name="Ng V."/>
            <person name="Cullen D."/>
            <person name="Martin F."/>
            <person name="Rosso M.-N."/>
            <person name="Henrissat B."/>
            <person name="Hibbett D."/>
            <person name="Martinez A.T."/>
            <person name="Grigoriev I.V."/>
        </authorList>
    </citation>
    <scope>NUCLEOTIDE SEQUENCE</scope>
    <source>
        <strain evidence="2">ATCC 90797</strain>
    </source>
</reference>
<dbReference type="EMBL" id="MU154724">
    <property type="protein sequence ID" value="KAF9488228.1"/>
    <property type="molecule type" value="Genomic_DNA"/>
</dbReference>
<dbReference type="InterPro" id="IPR046700">
    <property type="entry name" value="DUF6570"/>
</dbReference>
<keyword evidence="3" id="KW-1185">Reference proteome</keyword>
<gene>
    <name evidence="2" type="ORF">BDN71DRAFT_1357450</name>
</gene>
<dbReference type="OrthoDB" id="3221862at2759"/>
<sequence>PPKALANGFWIGKVPEELSCLNFFEKMLVARIRHTVCCVKINNGSRKMVANVISWSSPTVDVYRILPPPKDDFASVIAIMFTGAEPPTLEDYRRTPLLVNSGKVLKALTWLKLNHADYADITISREHLAQYDPHEPPVPVFICGKDTSGITVDPAIFESEEAIGTERGECPFIVHGICGQELQAM</sequence>
<feature type="domain" description="DUF6570" evidence="1">
    <location>
        <begin position="1"/>
        <end position="128"/>
    </location>
</feature>
<evidence type="ECO:0000259" key="1">
    <source>
        <dbReference type="Pfam" id="PF20209"/>
    </source>
</evidence>
<protein>
    <recommendedName>
        <fullName evidence="1">DUF6570 domain-containing protein</fullName>
    </recommendedName>
</protein>
<feature type="non-terminal residue" evidence="2">
    <location>
        <position position="185"/>
    </location>
</feature>
<evidence type="ECO:0000313" key="3">
    <source>
        <dbReference type="Proteomes" id="UP000807025"/>
    </source>
</evidence>
<name>A0A9P6DA15_PLEER</name>
<dbReference type="Proteomes" id="UP000807025">
    <property type="component" value="Unassembled WGS sequence"/>
</dbReference>
<accession>A0A9P6DA15</accession>
<evidence type="ECO:0000313" key="2">
    <source>
        <dbReference type="EMBL" id="KAF9488228.1"/>
    </source>
</evidence>
<proteinExistence type="predicted"/>
<dbReference type="AlphaFoldDB" id="A0A9P6DA15"/>
<feature type="non-terminal residue" evidence="2">
    <location>
        <position position="1"/>
    </location>
</feature>